<evidence type="ECO:0000313" key="5">
    <source>
        <dbReference type="EMBL" id="KAJ8416137.1"/>
    </source>
</evidence>
<evidence type="ECO:0000256" key="2">
    <source>
        <dbReference type="ARBA" id="ARBA00023043"/>
    </source>
</evidence>
<evidence type="ECO:0000256" key="1">
    <source>
        <dbReference type="ARBA" id="ARBA00022737"/>
    </source>
</evidence>
<dbReference type="InterPro" id="IPR036770">
    <property type="entry name" value="Ankyrin_rpt-contain_sf"/>
</dbReference>
<evidence type="ECO:0000313" key="6">
    <source>
        <dbReference type="Proteomes" id="UP001221898"/>
    </source>
</evidence>
<dbReference type="PANTHER" id="PTHR46680:SF5">
    <property type="entry name" value="NFKB INHIBITOR EPSILON"/>
    <property type="match status" value="1"/>
</dbReference>
<feature type="repeat" description="ANK" evidence="3">
    <location>
        <begin position="244"/>
        <end position="277"/>
    </location>
</feature>
<feature type="compositionally biased region" description="Low complexity" evidence="4">
    <location>
        <begin position="32"/>
        <end position="42"/>
    </location>
</feature>
<dbReference type="EMBL" id="JAINUG010000007">
    <property type="protein sequence ID" value="KAJ8416137.1"/>
    <property type="molecule type" value="Genomic_DNA"/>
</dbReference>
<name>A0AAD7T8Y8_9TELE</name>
<dbReference type="SMART" id="SM00248">
    <property type="entry name" value="ANK"/>
    <property type="match status" value="6"/>
</dbReference>
<dbReference type="PANTHER" id="PTHR46680">
    <property type="entry name" value="NF-KAPPA-B INHIBITOR ALPHA"/>
    <property type="match status" value="1"/>
</dbReference>
<dbReference type="Gene3D" id="1.25.40.20">
    <property type="entry name" value="Ankyrin repeat-containing domain"/>
    <property type="match status" value="1"/>
</dbReference>
<feature type="compositionally biased region" description="Acidic residues" evidence="4">
    <location>
        <begin position="319"/>
        <end position="330"/>
    </location>
</feature>
<dbReference type="AlphaFoldDB" id="A0AAD7T8Y8"/>
<organism evidence="5 6">
    <name type="scientific">Aldrovandia affinis</name>
    <dbReference type="NCBI Taxonomy" id="143900"/>
    <lineage>
        <taxon>Eukaryota</taxon>
        <taxon>Metazoa</taxon>
        <taxon>Chordata</taxon>
        <taxon>Craniata</taxon>
        <taxon>Vertebrata</taxon>
        <taxon>Euteleostomi</taxon>
        <taxon>Actinopterygii</taxon>
        <taxon>Neopterygii</taxon>
        <taxon>Teleostei</taxon>
        <taxon>Notacanthiformes</taxon>
        <taxon>Halosauridae</taxon>
        <taxon>Aldrovandia</taxon>
    </lineage>
</organism>
<evidence type="ECO:0000256" key="4">
    <source>
        <dbReference type="SAM" id="MobiDB-lite"/>
    </source>
</evidence>
<comment type="caution">
    <text evidence="5">The sequence shown here is derived from an EMBL/GenBank/DDBJ whole genome shotgun (WGS) entry which is preliminary data.</text>
</comment>
<dbReference type="PROSITE" id="PS50297">
    <property type="entry name" value="ANK_REP_REGION"/>
    <property type="match status" value="3"/>
</dbReference>
<dbReference type="GO" id="GO:0005829">
    <property type="term" value="C:cytosol"/>
    <property type="evidence" value="ECO:0007669"/>
    <property type="project" value="TreeGrafter"/>
</dbReference>
<feature type="compositionally biased region" description="Polar residues" evidence="4">
    <location>
        <begin position="389"/>
        <end position="399"/>
    </location>
</feature>
<dbReference type="Pfam" id="PF12796">
    <property type="entry name" value="Ank_2"/>
    <property type="match status" value="2"/>
</dbReference>
<keyword evidence="6" id="KW-1185">Reference proteome</keyword>
<accession>A0AAD7T8Y8</accession>
<dbReference type="Proteomes" id="UP001221898">
    <property type="component" value="Unassembled WGS sequence"/>
</dbReference>
<gene>
    <name evidence="5" type="ORF">AAFF_G00381590</name>
</gene>
<dbReference type="GO" id="GO:0051059">
    <property type="term" value="F:NF-kappaB binding"/>
    <property type="evidence" value="ECO:0007669"/>
    <property type="project" value="TreeGrafter"/>
</dbReference>
<feature type="repeat" description="ANK" evidence="3">
    <location>
        <begin position="210"/>
        <end position="242"/>
    </location>
</feature>
<feature type="region of interest" description="Disordered" evidence="4">
    <location>
        <begin position="316"/>
        <end position="373"/>
    </location>
</feature>
<reference evidence="5" key="1">
    <citation type="journal article" date="2023" name="Science">
        <title>Genome structures resolve the early diversification of teleost fishes.</title>
        <authorList>
            <person name="Parey E."/>
            <person name="Louis A."/>
            <person name="Montfort J."/>
            <person name="Bouchez O."/>
            <person name="Roques C."/>
            <person name="Iampietro C."/>
            <person name="Lluch J."/>
            <person name="Castinel A."/>
            <person name="Donnadieu C."/>
            <person name="Desvignes T."/>
            <person name="Floi Bucao C."/>
            <person name="Jouanno E."/>
            <person name="Wen M."/>
            <person name="Mejri S."/>
            <person name="Dirks R."/>
            <person name="Jansen H."/>
            <person name="Henkel C."/>
            <person name="Chen W.J."/>
            <person name="Zahm M."/>
            <person name="Cabau C."/>
            <person name="Klopp C."/>
            <person name="Thompson A.W."/>
            <person name="Robinson-Rechavi M."/>
            <person name="Braasch I."/>
            <person name="Lecointre G."/>
            <person name="Bobe J."/>
            <person name="Postlethwait J.H."/>
            <person name="Berthelot C."/>
            <person name="Roest Crollius H."/>
            <person name="Guiguen Y."/>
        </authorList>
    </citation>
    <scope>NUCLEOTIDE SEQUENCE</scope>
    <source>
        <strain evidence="5">NC1722</strain>
    </source>
</reference>
<feature type="region of interest" description="Disordered" evidence="4">
    <location>
        <begin position="17"/>
        <end position="43"/>
    </location>
</feature>
<dbReference type="InterPro" id="IPR051070">
    <property type="entry name" value="NF-kappa-B_inhibitor"/>
</dbReference>
<feature type="repeat" description="ANK" evidence="3">
    <location>
        <begin position="139"/>
        <end position="171"/>
    </location>
</feature>
<feature type="region of interest" description="Disordered" evidence="4">
    <location>
        <begin position="380"/>
        <end position="399"/>
    </location>
</feature>
<feature type="repeat" description="ANK" evidence="3">
    <location>
        <begin position="278"/>
        <end position="310"/>
    </location>
</feature>
<dbReference type="InterPro" id="IPR002110">
    <property type="entry name" value="Ankyrin_rpt"/>
</dbReference>
<sequence>MDGGSYFAQFGGGFGGGGAQMSGTAPPTEPPANQQQANGAAQMRSPMQHQFLRIASLLQGQASQVARQTARALLGYCRTGDVRLLLGVQRRLCAVQDENGDTPLHLAVIHQQPAVVEQVVHAIIHLPQQRVILDTCNHLRQTPLHLAVITRQHRVVDFLLRAGADPTLLDGDGRSVVHLAASLGDEAVLHVLLARLGERHAHLFNMADYSGLFPLHLAVQKGGEHCLRALVEGGAKINAAELKSGSTALHLAVRENLLRMACVLLTELKADVNASTFGGNTPLHLAACQGSPTLCSMLIAAGAHKHLENDEPLFLSSSSEEEEEVVEGETDGWPTAKPHPACSPTASSGRVPADGHRRLARGHTPFDLTKSQKVRHMLDCRQSPAPSGPIQTSKKAGGG</sequence>
<proteinExistence type="predicted"/>
<dbReference type="GO" id="GO:0071356">
    <property type="term" value="P:cellular response to tumor necrosis factor"/>
    <property type="evidence" value="ECO:0007669"/>
    <property type="project" value="TreeGrafter"/>
</dbReference>
<keyword evidence="1" id="KW-0677">Repeat</keyword>
<protein>
    <submittedName>
        <fullName evidence="5">Uncharacterized protein</fullName>
    </submittedName>
</protein>
<dbReference type="Pfam" id="PF00023">
    <property type="entry name" value="Ank"/>
    <property type="match status" value="1"/>
</dbReference>
<dbReference type="PROSITE" id="PS50088">
    <property type="entry name" value="ANK_REPEAT"/>
    <property type="match status" value="4"/>
</dbReference>
<dbReference type="SUPFAM" id="SSF48403">
    <property type="entry name" value="Ankyrin repeat"/>
    <property type="match status" value="1"/>
</dbReference>
<evidence type="ECO:0000256" key="3">
    <source>
        <dbReference type="PROSITE-ProRule" id="PRU00023"/>
    </source>
</evidence>
<keyword evidence="2 3" id="KW-0040">ANK repeat</keyword>